<dbReference type="STRING" id="264951.A0A443HHA6"/>
<accession>A0A443HHA6</accession>
<evidence type="ECO:0000256" key="1">
    <source>
        <dbReference type="SAM" id="Phobius"/>
    </source>
</evidence>
<keyword evidence="1" id="KW-0812">Transmembrane</keyword>
<protein>
    <recommendedName>
        <fullName evidence="4">ABM domain-containing protein</fullName>
    </recommendedName>
</protein>
<dbReference type="VEuPathDB" id="FungiDB:C8Q69DRAFT_483889"/>
<keyword evidence="3" id="KW-1185">Reference proteome</keyword>
<dbReference type="GeneID" id="39601016"/>
<dbReference type="Proteomes" id="UP000283841">
    <property type="component" value="Unassembled WGS sequence"/>
</dbReference>
<dbReference type="EMBL" id="RCNU01000026">
    <property type="protein sequence ID" value="RWQ91205.1"/>
    <property type="molecule type" value="Genomic_DNA"/>
</dbReference>
<keyword evidence="1" id="KW-0472">Membrane</keyword>
<evidence type="ECO:0000313" key="2">
    <source>
        <dbReference type="EMBL" id="RWQ91205.1"/>
    </source>
</evidence>
<sequence>MVVNPKKNSFGDEITVWTEFQLPKSEKFRGKKWSDFFLLIRTTPGQGYSWWGPVLERQDPYNNTMLLVQVYASHEALLQFRESDQYEKYWSILSEVSGPKVRLFRARSLRLLTSLRKGTALVTAYFPWPVSQSQRESVIKLEGIWGFGLGMRAAHLAPMHHPYNIKLWAMEPEQRNGQKVQAMVWLHPWKDAEKERKHKSQEAFFEALRRNMNKEDLTGMEKVYQGLEDTGAIEYIEEHCAFELIPDVNVARDRSLDSEGSDGDTSVHIIFSLFACISLLLCLWRFCASLS</sequence>
<keyword evidence="1" id="KW-1133">Transmembrane helix</keyword>
<feature type="transmembrane region" description="Helical" evidence="1">
    <location>
        <begin position="267"/>
        <end position="287"/>
    </location>
</feature>
<evidence type="ECO:0000313" key="3">
    <source>
        <dbReference type="Proteomes" id="UP000283841"/>
    </source>
</evidence>
<reference evidence="2 3" key="1">
    <citation type="journal article" date="2018" name="Front. Microbiol.">
        <title>Genomic and genetic insights into a cosmopolitan fungus, Paecilomyces variotii (Eurotiales).</title>
        <authorList>
            <person name="Urquhart A.S."/>
            <person name="Mondo S.J."/>
            <person name="Makela M.R."/>
            <person name="Hane J.K."/>
            <person name="Wiebenga A."/>
            <person name="He G."/>
            <person name="Mihaltcheva S."/>
            <person name="Pangilinan J."/>
            <person name="Lipzen A."/>
            <person name="Barry K."/>
            <person name="de Vries R.P."/>
            <person name="Grigoriev I.V."/>
            <person name="Idnurm A."/>
        </authorList>
    </citation>
    <scope>NUCLEOTIDE SEQUENCE [LARGE SCALE GENOMIC DNA]</scope>
    <source>
        <strain evidence="2 3">CBS 101075</strain>
    </source>
</reference>
<name>A0A443HHA6_BYSSP</name>
<dbReference type="RefSeq" id="XP_028480850.1">
    <property type="nucleotide sequence ID" value="XM_028631739.1"/>
</dbReference>
<comment type="caution">
    <text evidence="2">The sequence shown here is derived from an EMBL/GenBank/DDBJ whole genome shotgun (WGS) entry which is preliminary data.</text>
</comment>
<gene>
    <name evidence="2" type="ORF">C8Q69DRAFT_483889</name>
</gene>
<organism evidence="2 3">
    <name type="scientific">Byssochlamys spectabilis</name>
    <name type="common">Paecilomyces variotii</name>
    <dbReference type="NCBI Taxonomy" id="264951"/>
    <lineage>
        <taxon>Eukaryota</taxon>
        <taxon>Fungi</taxon>
        <taxon>Dikarya</taxon>
        <taxon>Ascomycota</taxon>
        <taxon>Pezizomycotina</taxon>
        <taxon>Eurotiomycetes</taxon>
        <taxon>Eurotiomycetidae</taxon>
        <taxon>Eurotiales</taxon>
        <taxon>Thermoascaceae</taxon>
        <taxon>Paecilomyces</taxon>
    </lineage>
</organism>
<dbReference type="AlphaFoldDB" id="A0A443HHA6"/>
<proteinExistence type="predicted"/>
<evidence type="ECO:0008006" key="4">
    <source>
        <dbReference type="Google" id="ProtNLM"/>
    </source>
</evidence>